<dbReference type="SUPFAM" id="SSF52151">
    <property type="entry name" value="FabD/lysophospholipase-like"/>
    <property type="match status" value="1"/>
</dbReference>
<reference evidence="6 7" key="1">
    <citation type="submission" date="2024-10" db="EMBL/GenBank/DDBJ databases">
        <authorList>
            <person name="Yibar A."/>
            <person name="Saticioglu I.B."/>
            <person name="Duman M."/>
            <person name="Ajmi N."/>
            <person name="Gurler F."/>
            <person name="Ay H."/>
            <person name="Onuk E."/>
            <person name="Guler S."/>
            <person name="Romalde J.L."/>
        </authorList>
    </citation>
    <scope>NUCLEOTIDE SEQUENCE [LARGE SCALE GENOMIC DNA]</scope>
    <source>
        <strain evidence="6 7">1-TCBS-B</strain>
    </source>
</reference>
<feature type="short sequence motif" description="DGA/G" evidence="4">
    <location>
        <begin position="274"/>
        <end position="276"/>
    </location>
</feature>
<dbReference type="InterPro" id="IPR002641">
    <property type="entry name" value="PNPLA_dom"/>
</dbReference>
<evidence type="ECO:0000256" key="3">
    <source>
        <dbReference type="ARBA" id="ARBA00023098"/>
    </source>
</evidence>
<keyword evidence="2 4" id="KW-0442">Lipid degradation</keyword>
<feature type="domain" description="PNPLA" evidence="5">
    <location>
        <begin position="95"/>
        <end position="287"/>
    </location>
</feature>
<feature type="active site" description="Proton acceptor" evidence="4">
    <location>
        <position position="274"/>
    </location>
</feature>
<keyword evidence="3 4" id="KW-0443">Lipid metabolism</keyword>
<dbReference type="EMBL" id="JBIHSF010000011">
    <property type="protein sequence ID" value="MFH0262969.1"/>
    <property type="molecule type" value="Genomic_DNA"/>
</dbReference>
<evidence type="ECO:0000256" key="2">
    <source>
        <dbReference type="ARBA" id="ARBA00022963"/>
    </source>
</evidence>
<proteinExistence type="predicted"/>
<keyword evidence="1 4" id="KW-0378">Hydrolase</keyword>
<evidence type="ECO:0000313" key="6">
    <source>
        <dbReference type="EMBL" id="MFH0262969.1"/>
    </source>
</evidence>
<dbReference type="PANTHER" id="PTHR14226:SF74">
    <property type="entry name" value="BLR4684 PROTEIN"/>
    <property type="match status" value="1"/>
</dbReference>
<name>A0ABW7IMX4_9VIBR</name>
<evidence type="ECO:0000256" key="1">
    <source>
        <dbReference type="ARBA" id="ARBA00022801"/>
    </source>
</evidence>
<feature type="short sequence motif" description="GXSXG" evidence="4">
    <location>
        <begin position="128"/>
        <end position="132"/>
    </location>
</feature>
<dbReference type="InterPro" id="IPR050301">
    <property type="entry name" value="NTE"/>
</dbReference>
<feature type="active site" description="Nucleophile" evidence="4">
    <location>
        <position position="130"/>
    </location>
</feature>
<dbReference type="Pfam" id="PF01734">
    <property type="entry name" value="Patatin"/>
    <property type="match status" value="1"/>
</dbReference>
<sequence length="410" mass="45884">MRLSMILVSVILIFGCSSSPHDSSVRVDESNYLYAQIGPREDEVSLANEPYRFWGDQPPKNIKKLKGHIYDEANLKVLKNSPNAPKVIGDRFNVLVLSGGGPRGAYGAGVLNGLRDNGQLPEFSLITGVSAGALIAPFVYVGGDKFEELKSVMLGLDDDMMLGGTSIFKILFGDAFSKGDNFYNMVQQTYDDEFIEEIAKAHRTGKRMFIGTTHFDSGRQMIWNIGRIATSDLPNKNEIIHQVLAASSSIPGVFPPQFIPVEYDGKKLEEMHVDGGLSSQLFFDPIGFDFTKVITALGYDQPPHVYIIRNGRLKTEFKFIEDDTVSLAARSIDNLILEQTRGDVFREMYITKKIGAKFFLTFVDDDYKQKPQEGKFFDPEFLKSLYQYGYAKAQNGTVWVNEMPLIRSSP</sequence>
<accession>A0ABW7IMX4</accession>
<keyword evidence="7" id="KW-1185">Reference proteome</keyword>
<dbReference type="PANTHER" id="PTHR14226">
    <property type="entry name" value="NEUROPATHY TARGET ESTERASE/SWISS CHEESE D.MELANOGASTER"/>
    <property type="match status" value="1"/>
</dbReference>
<evidence type="ECO:0000256" key="4">
    <source>
        <dbReference type="PROSITE-ProRule" id="PRU01161"/>
    </source>
</evidence>
<dbReference type="Proteomes" id="UP001607125">
    <property type="component" value="Unassembled WGS sequence"/>
</dbReference>
<dbReference type="Gene3D" id="3.40.1090.10">
    <property type="entry name" value="Cytosolic phospholipase A2 catalytic domain"/>
    <property type="match status" value="1"/>
</dbReference>
<evidence type="ECO:0000313" key="7">
    <source>
        <dbReference type="Proteomes" id="UP001607125"/>
    </source>
</evidence>
<evidence type="ECO:0000259" key="5">
    <source>
        <dbReference type="PROSITE" id="PS51635"/>
    </source>
</evidence>
<dbReference type="PROSITE" id="PS51635">
    <property type="entry name" value="PNPLA"/>
    <property type="match status" value="1"/>
</dbReference>
<dbReference type="InterPro" id="IPR016035">
    <property type="entry name" value="Acyl_Trfase/lysoPLipase"/>
</dbReference>
<comment type="caution">
    <text evidence="6">The sequence shown here is derived from an EMBL/GenBank/DDBJ whole genome shotgun (WGS) entry which is preliminary data.</text>
</comment>
<gene>
    <name evidence="6" type="ORF">ACGRH2_21485</name>
</gene>
<dbReference type="PROSITE" id="PS51257">
    <property type="entry name" value="PROKAR_LIPOPROTEIN"/>
    <property type="match status" value="1"/>
</dbReference>
<feature type="short sequence motif" description="GXGXXG" evidence="4">
    <location>
        <begin position="99"/>
        <end position="104"/>
    </location>
</feature>
<dbReference type="RefSeq" id="WP_394629968.1">
    <property type="nucleotide sequence ID" value="NZ_JBIHSF010000011.1"/>
</dbReference>
<organism evidence="6 7">
    <name type="scientific">Vibrio barjaei</name>
    <dbReference type="NCBI Taxonomy" id="1676683"/>
    <lineage>
        <taxon>Bacteria</taxon>
        <taxon>Pseudomonadati</taxon>
        <taxon>Pseudomonadota</taxon>
        <taxon>Gammaproteobacteria</taxon>
        <taxon>Vibrionales</taxon>
        <taxon>Vibrionaceae</taxon>
        <taxon>Vibrio</taxon>
    </lineage>
</organism>
<protein>
    <submittedName>
        <fullName evidence="6">Patatin-like phospholipase family protein</fullName>
    </submittedName>
</protein>